<protein>
    <recommendedName>
        <fullName evidence="1 8">Tyrosine--tRNA ligase</fullName>
        <ecNumber evidence="1 8">6.1.1.1</ecNumber>
    </recommendedName>
</protein>
<dbReference type="GO" id="GO:0006437">
    <property type="term" value="P:tyrosyl-tRNA aminoacylation"/>
    <property type="evidence" value="ECO:0007669"/>
    <property type="project" value="UniProtKB-UniRule"/>
</dbReference>
<dbReference type="PRINTS" id="PR01040">
    <property type="entry name" value="TRNASYNTHTYR"/>
</dbReference>
<evidence type="ECO:0000256" key="1">
    <source>
        <dbReference type="ARBA" id="ARBA00013160"/>
    </source>
</evidence>
<dbReference type="EC" id="6.1.1.1" evidence="1 8"/>
<dbReference type="AlphaFoldDB" id="A0AA41QFU2"/>
<dbReference type="InterPro" id="IPR024088">
    <property type="entry name" value="Tyr-tRNA-ligase_bac-type"/>
</dbReference>
<keyword evidence="11" id="KW-1185">Reference proteome</keyword>
<dbReference type="PANTHER" id="PTHR11766">
    <property type="entry name" value="TYROSYL-TRNA SYNTHETASE"/>
    <property type="match status" value="1"/>
</dbReference>
<evidence type="ECO:0000256" key="2">
    <source>
        <dbReference type="ARBA" id="ARBA00022598"/>
    </source>
</evidence>
<comment type="caution">
    <text evidence="10">The sequence shown here is derived from an EMBL/GenBank/DDBJ whole genome shotgun (WGS) entry which is preliminary data.</text>
</comment>
<keyword evidence="3 9" id="KW-0547">Nucleotide-binding</keyword>
<dbReference type="GO" id="GO:0004831">
    <property type="term" value="F:tyrosine-tRNA ligase activity"/>
    <property type="evidence" value="ECO:0007669"/>
    <property type="project" value="UniProtKB-UniRule"/>
</dbReference>
<proteinExistence type="inferred from homology"/>
<gene>
    <name evidence="10" type="primary">tyrS</name>
    <name evidence="10" type="ORF">L1785_13610</name>
</gene>
<dbReference type="Pfam" id="PF00579">
    <property type="entry name" value="tRNA-synt_1b"/>
    <property type="match status" value="1"/>
</dbReference>
<sequence>MTRLAQSVQTVTTLLRGADLAGYQAVSDLLTETTARRTLDLSDLSPTEQAELIGARTQQLQPSAAALAERVARAAAENRPFIAKFGIDPTGSEVHLGHAVPMMLLSRVQRMGHQVVFIVGDVTAKIGDPSGRSDERPALSDEDIARNLATYKDQVTPFFDFSRGARFRHNGDWLREITLPRMIEILAKIPVSMPLQREDFRKRLEAGQGLSMAELIYSVVMALDSVEIGCDLEIGGIDQFLNMQMGRKVMEISGQAPEIVVATSLIEGTDGTGAKMSKSQGNYVPVAAPAGEVFGKLMSVPDRLVEPYFRALSEWTDPELAVVTERLAAGTLHPMDLKKILAGEVTAAIHELDAAMKARQEFTAQFSKRSFSDVSDLPVVADLGVPVTEVVKALGFATSNGDVRRVAEQHGLRIVVESEAGQEQTTLTPDDARQTLTAVLAGIGTTTGEVFLKVGRRVARIEHRR</sequence>
<keyword evidence="4 9" id="KW-0067">ATP-binding</keyword>
<dbReference type="InterPro" id="IPR002305">
    <property type="entry name" value="aa-tRNA-synth_Ic"/>
</dbReference>
<evidence type="ECO:0000313" key="11">
    <source>
        <dbReference type="Proteomes" id="UP001165405"/>
    </source>
</evidence>
<dbReference type="RefSeq" id="WP_236089812.1">
    <property type="nucleotide sequence ID" value="NZ_JAKGSG010000036.1"/>
</dbReference>
<keyword evidence="5 9" id="KW-0648">Protein biosynthesis</keyword>
<dbReference type="SUPFAM" id="SSF52374">
    <property type="entry name" value="Nucleotidylyl transferase"/>
    <property type="match status" value="1"/>
</dbReference>
<evidence type="ECO:0000256" key="7">
    <source>
        <dbReference type="ARBA" id="ARBA00048248"/>
    </source>
</evidence>
<comment type="catalytic activity">
    <reaction evidence="7">
        <text>tRNA(Tyr) + L-tyrosine + ATP = L-tyrosyl-tRNA(Tyr) + AMP + diphosphate + H(+)</text>
        <dbReference type="Rhea" id="RHEA:10220"/>
        <dbReference type="Rhea" id="RHEA-COMP:9706"/>
        <dbReference type="Rhea" id="RHEA-COMP:9707"/>
        <dbReference type="ChEBI" id="CHEBI:15378"/>
        <dbReference type="ChEBI" id="CHEBI:30616"/>
        <dbReference type="ChEBI" id="CHEBI:33019"/>
        <dbReference type="ChEBI" id="CHEBI:58315"/>
        <dbReference type="ChEBI" id="CHEBI:78442"/>
        <dbReference type="ChEBI" id="CHEBI:78536"/>
        <dbReference type="ChEBI" id="CHEBI:456215"/>
        <dbReference type="EC" id="6.1.1.1"/>
    </reaction>
</comment>
<dbReference type="InterPro" id="IPR014729">
    <property type="entry name" value="Rossmann-like_a/b/a_fold"/>
</dbReference>
<keyword evidence="6 9" id="KW-0030">Aminoacyl-tRNA synthetase</keyword>
<evidence type="ECO:0000256" key="4">
    <source>
        <dbReference type="ARBA" id="ARBA00022840"/>
    </source>
</evidence>
<dbReference type="EMBL" id="JAKGSG010000036">
    <property type="protein sequence ID" value="MCF4122015.1"/>
    <property type="molecule type" value="Genomic_DNA"/>
</dbReference>
<dbReference type="Gene3D" id="1.10.240.10">
    <property type="entry name" value="Tyrosyl-Transfer RNA Synthetase"/>
    <property type="match status" value="1"/>
</dbReference>
<accession>A0AA41QFU2</accession>
<reference evidence="10" key="1">
    <citation type="submission" date="2022-01" db="EMBL/GenBank/DDBJ databases">
        <title>Antribacter sp. nov., isolated from Guizhou of China.</title>
        <authorList>
            <person name="Chengliang C."/>
            <person name="Ya Z."/>
        </authorList>
    </citation>
    <scope>NUCLEOTIDE SEQUENCE</scope>
    <source>
        <strain evidence="10">KLBMP 9083</strain>
    </source>
</reference>
<organism evidence="10 11">
    <name type="scientific">Antribacter soli</name>
    <dbReference type="NCBI Taxonomy" id="2910976"/>
    <lineage>
        <taxon>Bacteria</taxon>
        <taxon>Bacillati</taxon>
        <taxon>Actinomycetota</taxon>
        <taxon>Actinomycetes</taxon>
        <taxon>Micrococcales</taxon>
        <taxon>Promicromonosporaceae</taxon>
        <taxon>Antribacter</taxon>
    </lineage>
</organism>
<evidence type="ECO:0000256" key="5">
    <source>
        <dbReference type="ARBA" id="ARBA00022917"/>
    </source>
</evidence>
<dbReference type="NCBIfam" id="TIGR00234">
    <property type="entry name" value="tyrS"/>
    <property type="match status" value="1"/>
</dbReference>
<dbReference type="PANTHER" id="PTHR11766:SF1">
    <property type="entry name" value="TYROSINE--TRNA LIGASE"/>
    <property type="match status" value="1"/>
</dbReference>
<dbReference type="Gene3D" id="3.40.50.620">
    <property type="entry name" value="HUPs"/>
    <property type="match status" value="1"/>
</dbReference>
<evidence type="ECO:0000256" key="6">
    <source>
        <dbReference type="ARBA" id="ARBA00023146"/>
    </source>
</evidence>
<evidence type="ECO:0000313" key="10">
    <source>
        <dbReference type="EMBL" id="MCF4122015.1"/>
    </source>
</evidence>
<dbReference type="InterPro" id="IPR002307">
    <property type="entry name" value="Tyr-tRNA-ligase"/>
</dbReference>
<dbReference type="GO" id="GO:0005829">
    <property type="term" value="C:cytosol"/>
    <property type="evidence" value="ECO:0007669"/>
    <property type="project" value="TreeGrafter"/>
</dbReference>
<dbReference type="GO" id="GO:0005524">
    <property type="term" value="F:ATP binding"/>
    <property type="evidence" value="ECO:0007669"/>
    <property type="project" value="UniProtKB-KW"/>
</dbReference>
<comment type="similarity">
    <text evidence="9">Belongs to the class-I aminoacyl-tRNA synthetase family.</text>
</comment>
<evidence type="ECO:0000256" key="8">
    <source>
        <dbReference type="NCBIfam" id="TIGR00234"/>
    </source>
</evidence>
<dbReference type="Proteomes" id="UP001165405">
    <property type="component" value="Unassembled WGS sequence"/>
</dbReference>
<keyword evidence="2 9" id="KW-0436">Ligase</keyword>
<evidence type="ECO:0000256" key="9">
    <source>
        <dbReference type="RuleBase" id="RU363036"/>
    </source>
</evidence>
<evidence type="ECO:0000256" key="3">
    <source>
        <dbReference type="ARBA" id="ARBA00022741"/>
    </source>
</evidence>
<name>A0AA41QFU2_9MICO</name>